<sequence>MRKLRITLFLLLGLNSKLFSQEAVENRLRKEEIEQIFLTHNLTLMAQRFHMQQAEAAVLQAKLWPNPTISISEVNLWKNPSSESFPALIGNYGKYQQVAIELEQTIEMAGKRKKRVQLQLLEKENAQLQFEELLRNLKYDLRSQCLELQILQEKEKLYNSQVDIFQTLAKSYQNQWKEGNVSEMDYLRIQSESIAFGNKLNEIQQEKITKMNEVARYLGDKGTALTISDTIGIPHFLQGKKQEWKMMALDNRSDYKIIHNELKKSDAQLKIEKAERIPDLQVSMNYDRGGNIMRDFIGLGVAMDLPLFNRNQGNIKIAKLELEKNKVEIEQFRIDIEREIDFLSERLSNLETSLKTTDIGFDGKLDVALERYVRNFQQRRLTIVEFIDFINNYMENKESILERRAKYLQYKEELMYLIGKDIFS</sequence>
<keyword evidence="2" id="KW-0175">Coiled coil</keyword>
<name>A0A562MBG7_9SPHI</name>
<dbReference type="GO" id="GO:0015562">
    <property type="term" value="F:efflux transmembrane transporter activity"/>
    <property type="evidence" value="ECO:0007669"/>
    <property type="project" value="InterPro"/>
</dbReference>
<feature type="coiled-coil region" evidence="2">
    <location>
        <begin position="310"/>
        <end position="353"/>
    </location>
</feature>
<dbReference type="OrthoDB" id="9791261at2"/>
<dbReference type="Gene3D" id="1.20.1600.10">
    <property type="entry name" value="Outer membrane efflux proteins (OEP)"/>
    <property type="match status" value="1"/>
</dbReference>
<evidence type="ECO:0000313" key="4">
    <source>
        <dbReference type="Proteomes" id="UP000315908"/>
    </source>
</evidence>
<dbReference type="InterPro" id="IPR003423">
    <property type="entry name" value="OMP_efflux"/>
</dbReference>
<dbReference type="Proteomes" id="UP000315908">
    <property type="component" value="Unassembled WGS sequence"/>
</dbReference>
<dbReference type="PANTHER" id="PTHR30203:SF23">
    <property type="entry name" value="OUTER MEMBRANE EFFLUX PROTEIN"/>
    <property type="match status" value="1"/>
</dbReference>
<protein>
    <submittedName>
        <fullName evidence="3">Cobalt-zinc-cadmium efflux system outer membrane protein</fullName>
    </submittedName>
</protein>
<accession>A0A562MBG7</accession>
<proteinExistence type="inferred from homology"/>
<dbReference type="PANTHER" id="PTHR30203">
    <property type="entry name" value="OUTER MEMBRANE CATION EFFLUX PROTEIN"/>
    <property type="match status" value="1"/>
</dbReference>
<dbReference type="InterPro" id="IPR010131">
    <property type="entry name" value="MdtP/NodT-like"/>
</dbReference>
<comment type="similarity">
    <text evidence="1">Belongs to the outer membrane factor (OMF) (TC 1.B.17) family.</text>
</comment>
<evidence type="ECO:0000256" key="2">
    <source>
        <dbReference type="SAM" id="Coils"/>
    </source>
</evidence>
<dbReference type="RefSeq" id="WP_088160931.1">
    <property type="nucleotide sequence ID" value="NZ_JBPFRV010000008.1"/>
</dbReference>
<evidence type="ECO:0000256" key="1">
    <source>
        <dbReference type="ARBA" id="ARBA00007613"/>
    </source>
</evidence>
<organism evidence="3 4">
    <name type="scientific">Sphingobacterium siyangense</name>
    <dbReference type="NCBI Taxonomy" id="459529"/>
    <lineage>
        <taxon>Bacteria</taxon>
        <taxon>Pseudomonadati</taxon>
        <taxon>Bacteroidota</taxon>
        <taxon>Sphingobacteriia</taxon>
        <taxon>Sphingobacteriales</taxon>
        <taxon>Sphingobacteriaceae</taxon>
        <taxon>Sphingobacterium</taxon>
    </lineage>
</organism>
<dbReference type="AlphaFoldDB" id="A0A562MBG7"/>
<evidence type="ECO:0000313" key="3">
    <source>
        <dbReference type="EMBL" id="TWI16901.1"/>
    </source>
</evidence>
<gene>
    <name evidence="3" type="ORF">IQ31_04079</name>
</gene>
<comment type="caution">
    <text evidence="3">The sequence shown here is derived from an EMBL/GenBank/DDBJ whole genome shotgun (WGS) entry which is preliminary data.</text>
</comment>
<reference evidence="3 4" key="1">
    <citation type="journal article" date="2015" name="Stand. Genomic Sci.">
        <title>Genomic Encyclopedia of Bacterial and Archaeal Type Strains, Phase III: the genomes of soil and plant-associated and newly described type strains.</title>
        <authorList>
            <person name="Whitman W.B."/>
            <person name="Woyke T."/>
            <person name="Klenk H.P."/>
            <person name="Zhou Y."/>
            <person name="Lilburn T.G."/>
            <person name="Beck B.J."/>
            <person name="De Vos P."/>
            <person name="Vandamme P."/>
            <person name="Eisen J.A."/>
            <person name="Garrity G."/>
            <person name="Hugenholtz P."/>
            <person name="Kyrpides N.C."/>
        </authorList>
    </citation>
    <scope>NUCLEOTIDE SEQUENCE [LARGE SCALE GENOMIC DNA]</scope>
    <source>
        <strain evidence="3 4">CGMCC 1.6855</strain>
    </source>
</reference>
<dbReference type="Pfam" id="PF02321">
    <property type="entry name" value="OEP"/>
    <property type="match status" value="1"/>
</dbReference>
<dbReference type="SUPFAM" id="SSF56954">
    <property type="entry name" value="Outer membrane efflux proteins (OEP)"/>
    <property type="match status" value="1"/>
</dbReference>
<dbReference type="EMBL" id="VLKR01000025">
    <property type="protein sequence ID" value="TWI16901.1"/>
    <property type="molecule type" value="Genomic_DNA"/>
</dbReference>